<dbReference type="GO" id="GO:0004146">
    <property type="term" value="F:dihydrofolate reductase activity"/>
    <property type="evidence" value="ECO:0007669"/>
    <property type="project" value="UniProtKB-EC"/>
</dbReference>
<comment type="function">
    <text evidence="7 8">Key enzyme in folate metabolism. Catalyzes an essential reaction for de novo glycine and purine synthesis, and for DNA precursor synthesis.</text>
</comment>
<dbReference type="AlphaFoldDB" id="A0A060RBY6"/>
<keyword evidence="5 8" id="KW-0521">NADP</keyword>
<feature type="domain" description="DHFR" evidence="9">
    <location>
        <begin position="1"/>
        <end position="153"/>
    </location>
</feature>
<dbReference type="eggNOG" id="COG0262">
    <property type="taxonomic scope" value="Bacteria"/>
</dbReference>
<dbReference type="CDD" id="cd00209">
    <property type="entry name" value="DHFR"/>
    <property type="match status" value="1"/>
</dbReference>
<dbReference type="GO" id="GO:0006730">
    <property type="term" value="P:one-carbon metabolic process"/>
    <property type="evidence" value="ECO:0007669"/>
    <property type="project" value="UniProtKB-KW"/>
</dbReference>
<comment type="similarity">
    <text evidence="2 8">Belongs to the dihydrofolate reductase family.</text>
</comment>
<reference evidence="10 11" key="1">
    <citation type="journal article" date="2015" name="Genome Announc.">
        <title>Complete Genome Sequence of the Novel Leech Symbiont Mucinivorans hirudinis M3T.</title>
        <authorList>
            <person name="Nelson M.C."/>
            <person name="Bomar L."/>
            <person name="Graf J."/>
        </authorList>
    </citation>
    <scope>NUCLEOTIDE SEQUENCE [LARGE SCALE GENOMIC DNA]</scope>
    <source>
        <strain evidence="11">M3</strain>
    </source>
</reference>
<dbReference type="Pfam" id="PF00186">
    <property type="entry name" value="DHFR_1"/>
    <property type="match status" value="1"/>
</dbReference>
<dbReference type="PRINTS" id="PR00070">
    <property type="entry name" value="DHFR"/>
</dbReference>
<dbReference type="InterPro" id="IPR012259">
    <property type="entry name" value="DHFR"/>
</dbReference>
<dbReference type="PANTHER" id="PTHR48069:SF3">
    <property type="entry name" value="DIHYDROFOLATE REDUCTASE"/>
    <property type="match status" value="1"/>
</dbReference>
<proteinExistence type="inferred from homology"/>
<dbReference type="KEGG" id="rbc:BN938_3055"/>
<dbReference type="Gene3D" id="3.40.430.10">
    <property type="entry name" value="Dihydrofolate Reductase, subunit A"/>
    <property type="match status" value="1"/>
</dbReference>
<evidence type="ECO:0000259" key="9">
    <source>
        <dbReference type="PROSITE" id="PS51330"/>
    </source>
</evidence>
<evidence type="ECO:0000256" key="1">
    <source>
        <dbReference type="ARBA" id="ARBA00004903"/>
    </source>
</evidence>
<sequence>MISIIVAVADNGVIGCANKLIWHLSDDLKRFKRLTTGHPVVMGRKTFDSIGRPLPNRVNIVVSRDESLDIEDVVVVNSIDGAVGLFGTDEEIFIIGGGEIYRQSMPLADKLYLTLVHQTPEGDTYFPEIDHGQWKEVFREVHKGYEFVDFIRI</sequence>
<evidence type="ECO:0000313" key="11">
    <source>
        <dbReference type="Proteomes" id="UP000027616"/>
    </source>
</evidence>
<dbReference type="InterPro" id="IPR024072">
    <property type="entry name" value="DHFR-like_dom_sf"/>
</dbReference>
<dbReference type="EMBL" id="HG934468">
    <property type="protein sequence ID" value="CDN33117.1"/>
    <property type="molecule type" value="Genomic_DNA"/>
</dbReference>
<comment type="pathway">
    <text evidence="1 8">Cofactor biosynthesis; tetrahydrofolate biosynthesis; 5,6,7,8-tetrahydrofolate from 7,8-dihydrofolate: step 1/1.</text>
</comment>
<gene>
    <name evidence="10" type="ORF">BN938_3055</name>
</gene>
<dbReference type="PROSITE" id="PS51330">
    <property type="entry name" value="DHFR_2"/>
    <property type="match status" value="1"/>
</dbReference>
<evidence type="ECO:0000256" key="7">
    <source>
        <dbReference type="ARBA" id="ARBA00025067"/>
    </source>
</evidence>
<dbReference type="GO" id="GO:0046654">
    <property type="term" value="P:tetrahydrofolate biosynthetic process"/>
    <property type="evidence" value="ECO:0007669"/>
    <property type="project" value="UniProtKB-UniPathway"/>
</dbReference>
<dbReference type="InterPro" id="IPR001796">
    <property type="entry name" value="DHFR_dom"/>
</dbReference>
<evidence type="ECO:0000256" key="2">
    <source>
        <dbReference type="ARBA" id="ARBA00009539"/>
    </source>
</evidence>
<keyword evidence="6 8" id="KW-0560">Oxidoreductase</keyword>
<dbReference type="SUPFAM" id="SSF53597">
    <property type="entry name" value="Dihydrofolate reductase-like"/>
    <property type="match status" value="1"/>
</dbReference>
<comment type="catalytic activity">
    <reaction evidence="8">
        <text>(6S)-5,6,7,8-tetrahydrofolate + NADP(+) = 7,8-dihydrofolate + NADPH + H(+)</text>
        <dbReference type="Rhea" id="RHEA:15009"/>
        <dbReference type="ChEBI" id="CHEBI:15378"/>
        <dbReference type="ChEBI" id="CHEBI:57451"/>
        <dbReference type="ChEBI" id="CHEBI:57453"/>
        <dbReference type="ChEBI" id="CHEBI:57783"/>
        <dbReference type="ChEBI" id="CHEBI:58349"/>
        <dbReference type="EC" id="1.5.1.3"/>
    </reaction>
</comment>
<evidence type="ECO:0000256" key="8">
    <source>
        <dbReference type="PIRNR" id="PIRNR000194"/>
    </source>
</evidence>
<evidence type="ECO:0000256" key="4">
    <source>
        <dbReference type="ARBA" id="ARBA00022563"/>
    </source>
</evidence>
<dbReference type="OrthoDB" id="9804315at2"/>
<dbReference type="EC" id="1.5.1.3" evidence="3 8"/>
<name>A0A060RBY6_9BACT</name>
<keyword evidence="11" id="KW-1185">Reference proteome</keyword>
<dbReference type="PATRIC" id="fig|1433126.3.peg.3022"/>
<dbReference type="PANTHER" id="PTHR48069">
    <property type="entry name" value="DIHYDROFOLATE REDUCTASE"/>
    <property type="match status" value="1"/>
</dbReference>
<evidence type="ECO:0000256" key="5">
    <source>
        <dbReference type="ARBA" id="ARBA00022857"/>
    </source>
</evidence>
<dbReference type="PIRSF" id="PIRSF000194">
    <property type="entry name" value="DHFR"/>
    <property type="match status" value="1"/>
</dbReference>
<dbReference type="FunFam" id="3.40.430.10:FF:000001">
    <property type="entry name" value="Dihydrofolate reductase"/>
    <property type="match status" value="1"/>
</dbReference>
<dbReference type="UniPathway" id="UPA00077">
    <property type="reaction ID" value="UER00158"/>
</dbReference>
<dbReference type="GO" id="GO:0046452">
    <property type="term" value="P:dihydrofolate metabolic process"/>
    <property type="evidence" value="ECO:0007669"/>
    <property type="project" value="TreeGrafter"/>
</dbReference>
<keyword evidence="4 8" id="KW-0554">One-carbon metabolism</keyword>
<protein>
    <recommendedName>
        <fullName evidence="3 8">Dihydrofolate reductase</fullName>
        <ecNumber evidence="3 8">1.5.1.3</ecNumber>
    </recommendedName>
</protein>
<evidence type="ECO:0000256" key="3">
    <source>
        <dbReference type="ARBA" id="ARBA00012856"/>
    </source>
</evidence>
<dbReference type="Proteomes" id="UP000027616">
    <property type="component" value="Chromosome I"/>
</dbReference>
<dbReference type="GO" id="GO:0070401">
    <property type="term" value="F:NADP+ binding"/>
    <property type="evidence" value="ECO:0007669"/>
    <property type="project" value="UniProtKB-ARBA"/>
</dbReference>
<dbReference type="GO" id="GO:0005829">
    <property type="term" value="C:cytosol"/>
    <property type="evidence" value="ECO:0007669"/>
    <property type="project" value="TreeGrafter"/>
</dbReference>
<evidence type="ECO:0000313" key="10">
    <source>
        <dbReference type="EMBL" id="CDN33117.1"/>
    </source>
</evidence>
<dbReference type="GO" id="GO:0046655">
    <property type="term" value="P:folic acid metabolic process"/>
    <property type="evidence" value="ECO:0007669"/>
    <property type="project" value="TreeGrafter"/>
</dbReference>
<accession>A0A060RBY6</accession>
<organism evidence="10 11">
    <name type="scientific">Mucinivorans hirudinis</name>
    <dbReference type="NCBI Taxonomy" id="1433126"/>
    <lineage>
        <taxon>Bacteria</taxon>
        <taxon>Pseudomonadati</taxon>
        <taxon>Bacteroidota</taxon>
        <taxon>Bacteroidia</taxon>
        <taxon>Bacteroidales</taxon>
        <taxon>Rikenellaceae</taxon>
        <taxon>Mucinivorans</taxon>
    </lineage>
</organism>
<dbReference type="STRING" id="1433126.BN938_3055"/>
<dbReference type="HOGENOM" id="CLU_043966_5_1_10"/>
<evidence type="ECO:0000256" key="6">
    <source>
        <dbReference type="ARBA" id="ARBA00023002"/>
    </source>
</evidence>